<protein>
    <submittedName>
        <fullName evidence="2">Uncharacterized protein LOC104210972</fullName>
    </submittedName>
</protein>
<dbReference type="Proteomes" id="UP000189701">
    <property type="component" value="Unplaced"/>
</dbReference>
<name>A0A1U7UQ72_NICSY</name>
<reference evidence="1" key="1">
    <citation type="journal article" date="2013" name="Genome Biol.">
        <title>Reference genomes and transcriptomes of Nicotiana sylvestris and Nicotiana tomentosiformis.</title>
        <authorList>
            <person name="Sierro N."/>
            <person name="Battey J.N."/>
            <person name="Ouadi S."/>
            <person name="Bovet L."/>
            <person name="Goepfert S."/>
            <person name="Bakaher N."/>
            <person name="Peitsch M.C."/>
            <person name="Ivanov N.V."/>
        </authorList>
    </citation>
    <scope>NUCLEOTIDE SEQUENCE [LARGE SCALE GENOMIC DNA]</scope>
</reference>
<dbReference type="STRING" id="4096.A0A1U7UQ72"/>
<dbReference type="RefSeq" id="XP_009758262.1">
    <property type="nucleotide sequence ID" value="XM_009759960.1"/>
</dbReference>
<evidence type="ECO:0000313" key="2">
    <source>
        <dbReference type="RefSeq" id="XP_009758262.1"/>
    </source>
</evidence>
<reference evidence="2" key="2">
    <citation type="submission" date="2025-08" db="UniProtKB">
        <authorList>
            <consortium name="RefSeq"/>
        </authorList>
    </citation>
    <scope>IDENTIFICATION</scope>
    <source>
        <tissue evidence="2">Leaf</tissue>
    </source>
</reference>
<keyword evidence="1" id="KW-1185">Reference proteome</keyword>
<dbReference type="eggNOG" id="KOG0017">
    <property type="taxonomic scope" value="Eukaryota"/>
</dbReference>
<dbReference type="Gene3D" id="3.30.420.10">
    <property type="entry name" value="Ribonuclease H-like superfamily/Ribonuclease H"/>
    <property type="match status" value="2"/>
</dbReference>
<dbReference type="GO" id="GO:0003676">
    <property type="term" value="F:nucleic acid binding"/>
    <property type="evidence" value="ECO:0007669"/>
    <property type="project" value="InterPro"/>
</dbReference>
<organism evidence="1 2">
    <name type="scientific">Nicotiana sylvestris</name>
    <name type="common">Wood tobacco</name>
    <name type="synonym">South American tobacco</name>
    <dbReference type="NCBI Taxonomy" id="4096"/>
    <lineage>
        <taxon>Eukaryota</taxon>
        <taxon>Viridiplantae</taxon>
        <taxon>Streptophyta</taxon>
        <taxon>Embryophyta</taxon>
        <taxon>Tracheophyta</taxon>
        <taxon>Spermatophyta</taxon>
        <taxon>Magnoliopsida</taxon>
        <taxon>eudicotyledons</taxon>
        <taxon>Gunneridae</taxon>
        <taxon>Pentapetalae</taxon>
        <taxon>asterids</taxon>
        <taxon>lamiids</taxon>
        <taxon>Solanales</taxon>
        <taxon>Solanaceae</taxon>
        <taxon>Nicotianoideae</taxon>
        <taxon>Nicotianeae</taxon>
        <taxon>Nicotiana</taxon>
    </lineage>
</organism>
<dbReference type="AlphaFoldDB" id="A0A1U7UQ72"/>
<accession>A0A1U7UQ72</accession>
<gene>
    <name evidence="2" type="primary">LOC104210972</name>
</gene>
<evidence type="ECO:0000313" key="1">
    <source>
        <dbReference type="Proteomes" id="UP000189701"/>
    </source>
</evidence>
<dbReference type="PANTHER" id="PTHR48475">
    <property type="entry name" value="RIBONUCLEASE H"/>
    <property type="match status" value="1"/>
</dbReference>
<proteinExistence type="predicted"/>
<sequence>MQQYLEKVRELLKQFKTWKVIQIPREENAEVDALANLGSVADVSNEKNAIVVHLFHLTLDQTKNEPIIPSTNKIIVNNLKKRLEESKVKWPKVLPRVLWAYRTTTKISTGETPFLLVYGTEALISVEIGEPSTWYMYTNEASNQEELRTNLDLIEERRETALVFRSTHAANAGKLSPNWEGKYRIIGITGNGAYELDTMDDKVLPYHWNAVHLKRYYF</sequence>
<dbReference type="InterPro" id="IPR036397">
    <property type="entry name" value="RNaseH_sf"/>
</dbReference>
<dbReference type="PANTHER" id="PTHR48475:SF2">
    <property type="entry name" value="RIBONUCLEASE H"/>
    <property type="match status" value="1"/>
</dbReference>